<dbReference type="InterPro" id="IPR000192">
    <property type="entry name" value="Aminotrans_V_dom"/>
</dbReference>
<dbReference type="InterPro" id="IPR015422">
    <property type="entry name" value="PyrdxlP-dep_Trfase_small"/>
</dbReference>
<evidence type="ECO:0000256" key="7">
    <source>
        <dbReference type="ARBA" id="ARBA00022898"/>
    </source>
</evidence>
<evidence type="ECO:0000256" key="8">
    <source>
        <dbReference type="ARBA" id="ARBA00023004"/>
    </source>
</evidence>
<dbReference type="PROSITE" id="PS00595">
    <property type="entry name" value="AA_TRANSFER_CLASS_5"/>
    <property type="match status" value="1"/>
</dbReference>
<organism evidence="14 15">
    <name type="scientific">Candidatus Syntrophocurvum alkaliphilum</name>
    <dbReference type="NCBI Taxonomy" id="2293317"/>
    <lineage>
        <taxon>Bacteria</taxon>
        <taxon>Bacillati</taxon>
        <taxon>Bacillota</taxon>
        <taxon>Clostridia</taxon>
        <taxon>Eubacteriales</taxon>
        <taxon>Syntrophomonadaceae</taxon>
        <taxon>Candidatus Syntrophocurvum</taxon>
    </lineage>
</organism>
<evidence type="ECO:0000259" key="13">
    <source>
        <dbReference type="Pfam" id="PF00266"/>
    </source>
</evidence>
<comment type="similarity">
    <text evidence="2 12">Belongs to the class-V pyridoxal-phosphate-dependent aminotransferase family. NifS/IscS subfamily.</text>
</comment>
<dbReference type="GO" id="GO:0030170">
    <property type="term" value="F:pyridoxal phosphate binding"/>
    <property type="evidence" value="ECO:0007669"/>
    <property type="project" value="InterPro"/>
</dbReference>
<evidence type="ECO:0000256" key="11">
    <source>
        <dbReference type="RuleBase" id="RU004504"/>
    </source>
</evidence>
<reference evidence="15" key="1">
    <citation type="journal article" date="2019" name="Microbiology">
        <title>Complete Genome Sequence of an Uncultured Bacterium of the Candidate Phylum Bipolaricaulota.</title>
        <authorList>
            <person name="Kadnikov V.V."/>
            <person name="Mardanov A.V."/>
            <person name="Beletsky A.V."/>
            <person name="Frank Y.A."/>
            <person name="Karnachuk O.V."/>
            <person name="Ravin N.V."/>
        </authorList>
    </citation>
    <scope>NUCLEOTIDE SEQUENCE [LARGE SCALE GENOMIC DNA]</scope>
</reference>
<dbReference type="AlphaFoldDB" id="A0A6I6D8W2"/>
<dbReference type="SUPFAM" id="SSF53383">
    <property type="entry name" value="PLP-dependent transferases"/>
    <property type="match status" value="1"/>
</dbReference>
<keyword evidence="7 12" id="KW-0663">Pyridoxal phosphate</keyword>
<evidence type="ECO:0000313" key="15">
    <source>
        <dbReference type="Proteomes" id="UP000426444"/>
    </source>
</evidence>
<dbReference type="FunFam" id="3.40.640.10:FF:000084">
    <property type="entry name" value="IscS-like cysteine desulfurase"/>
    <property type="match status" value="1"/>
</dbReference>
<dbReference type="EMBL" id="CP046457">
    <property type="protein sequence ID" value="QGT99378.1"/>
    <property type="molecule type" value="Genomic_DNA"/>
</dbReference>
<comment type="cofactor">
    <cofactor evidence="1 11">
        <name>pyridoxal 5'-phosphate</name>
        <dbReference type="ChEBI" id="CHEBI:597326"/>
    </cofactor>
</comment>
<dbReference type="Proteomes" id="UP000426444">
    <property type="component" value="Chromosome"/>
</dbReference>
<dbReference type="NCBIfam" id="TIGR03402">
    <property type="entry name" value="FeS_nifS"/>
    <property type="match status" value="1"/>
</dbReference>
<dbReference type="InterPro" id="IPR017772">
    <property type="entry name" value="Cys_deSase_NifS_bac/arc"/>
</dbReference>
<dbReference type="InterPro" id="IPR015421">
    <property type="entry name" value="PyrdxlP-dep_Trfase_major"/>
</dbReference>
<dbReference type="GO" id="GO:0006520">
    <property type="term" value="P:amino acid metabolic process"/>
    <property type="evidence" value="ECO:0007669"/>
    <property type="project" value="InterPro"/>
</dbReference>
<dbReference type="EC" id="2.8.1.7" evidence="4 12"/>
<name>A0A6I6D8W2_9FIRM</name>
<evidence type="ECO:0000256" key="12">
    <source>
        <dbReference type="RuleBase" id="RU364075"/>
    </source>
</evidence>
<dbReference type="PANTHER" id="PTHR11601">
    <property type="entry name" value="CYSTEINE DESULFURYLASE FAMILY MEMBER"/>
    <property type="match status" value="1"/>
</dbReference>
<dbReference type="Pfam" id="PF00266">
    <property type="entry name" value="Aminotran_5"/>
    <property type="match status" value="1"/>
</dbReference>
<dbReference type="InterPro" id="IPR015424">
    <property type="entry name" value="PyrdxlP-dep_Trfase"/>
</dbReference>
<keyword evidence="15" id="KW-1185">Reference proteome</keyword>
<gene>
    <name evidence="14" type="ORF">SYNTR_0785</name>
</gene>
<dbReference type="KEGG" id="salq:SYNTR_0785"/>
<comment type="function">
    <text evidence="12">Catalyzes the removal of elemental sulfur atoms from cysteine to produce alanine.</text>
</comment>
<dbReference type="GO" id="GO:0051536">
    <property type="term" value="F:iron-sulfur cluster binding"/>
    <property type="evidence" value="ECO:0007669"/>
    <property type="project" value="UniProtKB-KW"/>
</dbReference>
<evidence type="ECO:0000256" key="6">
    <source>
        <dbReference type="ARBA" id="ARBA00022723"/>
    </source>
</evidence>
<evidence type="ECO:0000256" key="10">
    <source>
        <dbReference type="ARBA" id="ARBA00050776"/>
    </source>
</evidence>
<dbReference type="Gene3D" id="3.90.1150.10">
    <property type="entry name" value="Aspartate Aminotransferase, domain 1"/>
    <property type="match status" value="1"/>
</dbReference>
<evidence type="ECO:0000256" key="4">
    <source>
        <dbReference type="ARBA" id="ARBA00012239"/>
    </source>
</evidence>
<dbReference type="GO" id="GO:0031071">
    <property type="term" value="F:cysteine desulfurase activity"/>
    <property type="evidence" value="ECO:0007669"/>
    <property type="project" value="UniProtKB-EC"/>
</dbReference>
<protein>
    <recommendedName>
        <fullName evidence="4 12">Cysteine desulfurase</fullName>
        <ecNumber evidence="4 12">2.8.1.7</ecNumber>
    </recommendedName>
    <alternativeName>
        <fullName evidence="12">Nitrogenase metalloclusters biosynthesis protein NifS</fullName>
    </alternativeName>
</protein>
<dbReference type="PANTHER" id="PTHR11601:SF34">
    <property type="entry name" value="CYSTEINE DESULFURASE"/>
    <property type="match status" value="1"/>
</dbReference>
<comment type="catalytic activity">
    <reaction evidence="10 12">
        <text>(sulfur carrier)-H + L-cysteine = (sulfur carrier)-SH + L-alanine</text>
        <dbReference type="Rhea" id="RHEA:43892"/>
        <dbReference type="Rhea" id="RHEA-COMP:14737"/>
        <dbReference type="Rhea" id="RHEA-COMP:14739"/>
        <dbReference type="ChEBI" id="CHEBI:29917"/>
        <dbReference type="ChEBI" id="CHEBI:35235"/>
        <dbReference type="ChEBI" id="CHEBI:57972"/>
        <dbReference type="ChEBI" id="CHEBI:64428"/>
        <dbReference type="EC" id="2.8.1.7"/>
    </reaction>
</comment>
<sequence length="389" mass="42572">MNLIYMDHGATTPVDVEVFEKMKPYFCEMFGNPSSVYSLGQKSKHAIEEARNNIANLLNASSDEIYFTSGGTEANNQAIISYMLANRHKGNHFITSMIEHPAVLETCKYLEKNGFEITLLPVDQYGLVSKAELKNAIKNSTSLVSIMHSNNEIGTIQPIRELVEIAHEAGSAFHTDAVQSMGKILVDVKELGVDLLSASSHKLYGPKGIGCLYIKKKTKIEKFIHGGSQERNLRSGTENVSGIVGFGEAARLAKLNLKSRNDKINNLTKQLQDTIIDNIPDTFVTGHPDCKLPGVLSLCFKYIEGESIILMLDAKGIMASSGSACTSGALEPSHVLRAIGLPHEIAHGSLRLTLGKDNTEKEIKFVANTLIEIVNKLREMSPLFLRGGE</sequence>
<evidence type="ECO:0000256" key="3">
    <source>
        <dbReference type="ARBA" id="ARBA00011738"/>
    </source>
</evidence>
<dbReference type="InterPro" id="IPR020578">
    <property type="entry name" value="Aminotrans_V_PyrdxlP_BS"/>
</dbReference>
<dbReference type="InterPro" id="IPR016454">
    <property type="entry name" value="Cysteine_dSase"/>
</dbReference>
<evidence type="ECO:0000256" key="9">
    <source>
        <dbReference type="ARBA" id="ARBA00023014"/>
    </source>
</evidence>
<dbReference type="PIRSF" id="PIRSF005572">
    <property type="entry name" value="NifS"/>
    <property type="match status" value="1"/>
</dbReference>
<comment type="subunit">
    <text evidence="3">Homodimer.</text>
</comment>
<dbReference type="Gene3D" id="3.40.640.10">
    <property type="entry name" value="Type I PLP-dependent aspartate aminotransferase-like (Major domain)"/>
    <property type="match status" value="1"/>
</dbReference>
<dbReference type="GO" id="GO:0046872">
    <property type="term" value="F:metal ion binding"/>
    <property type="evidence" value="ECO:0007669"/>
    <property type="project" value="UniProtKB-KW"/>
</dbReference>
<evidence type="ECO:0000256" key="2">
    <source>
        <dbReference type="ARBA" id="ARBA00006490"/>
    </source>
</evidence>
<proteinExistence type="inferred from homology"/>
<feature type="domain" description="Aminotransferase class V" evidence="13">
    <location>
        <begin position="4"/>
        <end position="364"/>
    </location>
</feature>
<dbReference type="OrthoDB" id="9808002at2"/>
<accession>A0A6I6D8W2</accession>
<evidence type="ECO:0000313" key="14">
    <source>
        <dbReference type="EMBL" id="QGT99378.1"/>
    </source>
</evidence>
<dbReference type="RefSeq" id="WP_156203285.1">
    <property type="nucleotide sequence ID" value="NZ_CP046457.1"/>
</dbReference>
<keyword evidence="5 12" id="KW-0808">Transferase</keyword>
<keyword evidence="6 12" id="KW-0479">Metal-binding</keyword>
<keyword evidence="9 12" id="KW-0411">Iron-sulfur</keyword>
<keyword evidence="8 12" id="KW-0408">Iron</keyword>
<dbReference type="NCBIfam" id="NF002806">
    <property type="entry name" value="PRK02948.1"/>
    <property type="match status" value="1"/>
</dbReference>
<evidence type="ECO:0000256" key="1">
    <source>
        <dbReference type="ARBA" id="ARBA00001933"/>
    </source>
</evidence>
<evidence type="ECO:0000256" key="5">
    <source>
        <dbReference type="ARBA" id="ARBA00022679"/>
    </source>
</evidence>